<accession>A0A7W8GET1</accession>
<dbReference type="AlphaFoldDB" id="A0A7W8GET1"/>
<keyword evidence="2" id="KW-1185">Reference proteome</keyword>
<proteinExistence type="predicted"/>
<name>A0A7W8GET1_9DEIO</name>
<reference evidence="1 2" key="1">
    <citation type="submission" date="2020-08" db="EMBL/GenBank/DDBJ databases">
        <title>Genomic Encyclopedia of Type Strains, Phase IV (KMG-IV): sequencing the most valuable type-strain genomes for metagenomic binning, comparative biology and taxonomic classification.</title>
        <authorList>
            <person name="Goeker M."/>
        </authorList>
    </citation>
    <scope>NUCLEOTIDE SEQUENCE [LARGE SCALE GENOMIC DNA]</scope>
    <source>
        <strain evidence="1 2">DSM 101791</strain>
    </source>
</reference>
<dbReference type="Proteomes" id="UP000525389">
    <property type="component" value="Unassembled WGS sequence"/>
</dbReference>
<sequence>MKTPQILKKLRPERLFRRSTKSPLSWERGGEEITSRALVVTEEEVRTHHRLEAQSEPERYAN</sequence>
<dbReference type="RefSeq" id="WP_184027319.1">
    <property type="nucleotide sequence ID" value="NZ_JACHFN010000004.1"/>
</dbReference>
<gene>
    <name evidence="1" type="ORF">HNQ09_001467</name>
</gene>
<evidence type="ECO:0000313" key="2">
    <source>
        <dbReference type="Proteomes" id="UP000525389"/>
    </source>
</evidence>
<protein>
    <submittedName>
        <fullName evidence="1">Uncharacterized protein</fullName>
    </submittedName>
</protein>
<evidence type="ECO:0000313" key="1">
    <source>
        <dbReference type="EMBL" id="MBB5234029.1"/>
    </source>
</evidence>
<comment type="caution">
    <text evidence="1">The sequence shown here is derived from an EMBL/GenBank/DDBJ whole genome shotgun (WGS) entry which is preliminary data.</text>
</comment>
<dbReference type="EMBL" id="JACHFN010000004">
    <property type="protein sequence ID" value="MBB5234029.1"/>
    <property type="molecule type" value="Genomic_DNA"/>
</dbReference>
<organism evidence="1 2">
    <name type="scientific">Deinococcus budaensis</name>
    <dbReference type="NCBI Taxonomy" id="1665626"/>
    <lineage>
        <taxon>Bacteria</taxon>
        <taxon>Thermotogati</taxon>
        <taxon>Deinococcota</taxon>
        <taxon>Deinococci</taxon>
        <taxon>Deinococcales</taxon>
        <taxon>Deinococcaceae</taxon>
        <taxon>Deinococcus</taxon>
    </lineage>
</organism>